<dbReference type="OrthoDB" id="3699627at2"/>
<evidence type="ECO:0000313" key="3">
    <source>
        <dbReference type="Proteomes" id="UP000242444"/>
    </source>
</evidence>
<keyword evidence="3" id="KW-1185">Reference proteome</keyword>
<feature type="compositionally biased region" description="Basic and acidic residues" evidence="1">
    <location>
        <begin position="109"/>
        <end position="119"/>
    </location>
</feature>
<proteinExistence type="predicted"/>
<evidence type="ECO:0000256" key="1">
    <source>
        <dbReference type="SAM" id="MobiDB-lite"/>
    </source>
</evidence>
<organism evidence="2 3">
    <name type="scientific">Amycolatopsis antarctica</name>
    <dbReference type="NCBI Taxonomy" id="1854586"/>
    <lineage>
        <taxon>Bacteria</taxon>
        <taxon>Bacillati</taxon>
        <taxon>Actinomycetota</taxon>
        <taxon>Actinomycetes</taxon>
        <taxon>Pseudonocardiales</taxon>
        <taxon>Pseudonocardiaceae</taxon>
        <taxon>Amycolatopsis</taxon>
    </lineage>
</organism>
<dbReference type="RefSeq" id="WP_094861761.1">
    <property type="nucleotide sequence ID" value="NZ_NKYE01000003.1"/>
</dbReference>
<feature type="compositionally biased region" description="Polar residues" evidence="1">
    <location>
        <begin position="98"/>
        <end position="108"/>
    </location>
</feature>
<evidence type="ECO:0000313" key="2">
    <source>
        <dbReference type="EMBL" id="OZM74004.1"/>
    </source>
</evidence>
<dbReference type="EMBL" id="NKYE01000003">
    <property type="protein sequence ID" value="OZM74004.1"/>
    <property type="molecule type" value="Genomic_DNA"/>
</dbReference>
<accession>A0A263D665</accession>
<comment type="caution">
    <text evidence="2">The sequence shown here is derived from an EMBL/GenBank/DDBJ whole genome shotgun (WGS) entry which is preliminary data.</text>
</comment>
<dbReference type="Proteomes" id="UP000242444">
    <property type="component" value="Unassembled WGS sequence"/>
</dbReference>
<protein>
    <submittedName>
        <fullName evidence="2">Uncharacterized protein</fullName>
    </submittedName>
</protein>
<dbReference type="AlphaFoldDB" id="A0A263D665"/>
<feature type="region of interest" description="Disordered" evidence="1">
    <location>
        <begin position="91"/>
        <end position="119"/>
    </location>
</feature>
<dbReference type="InParanoid" id="A0A263D665"/>
<sequence>MTNTRPAPPPLEPVAPPCSICATETAVIDNSFQCDRCECSWPLDGIGIEDGDWDNPDTEQCRSVIQPFADAPARYDDIRAVNHRCYREHGHDLRHTNPDLSGTWSSDDPNVREIQEATR</sequence>
<reference evidence="2 3" key="1">
    <citation type="submission" date="2017-07" db="EMBL/GenBank/DDBJ databases">
        <title>Amycolatopsis antarcticus sp. nov., isolated from the surface of an Antarcticus brown macroalga.</title>
        <authorList>
            <person name="Wang J."/>
            <person name="Leiva S."/>
            <person name="Huang J."/>
            <person name="Huang Y."/>
        </authorList>
    </citation>
    <scope>NUCLEOTIDE SEQUENCE [LARGE SCALE GENOMIC DNA]</scope>
    <source>
        <strain evidence="2 3">AU-G6</strain>
    </source>
</reference>
<gene>
    <name evidence="2" type="ORF">CFN78_06875</name>
</gene>
<name>A0A263D665_9PSEU</name>